<proteinExistence type="predicted"/>
<feature type="transmembrane region" description="Helical" evidence="1">
    <location>
        <begin position="195"/>
        <end position="227"/>
    </location>
</feature>
<evidence type="ECO:0000313" key="2">
    <source>
        <dbReference type="EMBL" id="MBE5024543.1"/>
    </source>
</evidence>
<comment type="caution">
    <text evidence="2">The sequence shown here is derived from an EMBL/GenBank/DDBJ whole genome shotgun (WGS) entry which is preliminary data.</text>
</comment>
<dbReference type="Pfam" id="PF09586">
    <property type="entry name" value="YfhO"/>
    <property type="match status" value="1"/>
</dbReference>
<dbReference type="PANTHER" id="PTHR38454:SF1">
    <property type="entry name" value="INTEGRAL MEMBRANE PROTEIN"/>
    <property type="match status" value="1"/>
</dbReference>
<feature type="transmembrane region" description="Helical" evidence="1">
    <location>
        <begin position="248"/>
        <end position="267"/>
    </location>
</feature>
<dbReference type="InterPro" id="IPR018580">
    <property type="entry name" value="Uncharacterised_YfhO"/>
</dbReference>
<evidence type="ECO:0000313" key="3">
    <source>
        <dbReference type="Proteomes" id="UP001194273"/>
    </source>
</evidence>
<keyword evidence="1" id="KW-0472">Membrane</keyword>
<sequence length="918" mass="101475">MSFVAHVCSFLEQKRNEFLALDSSRQRRRRFLFFLTMLILLTLVMYATFLVCDRYLIYYDVGSDSIGQSVPFFLNAASRFSELNFSTWNPSQFLGTTTVQLFNPEYIVSWFGRDAVPTMMLVSQMLKVILAGVFFYLFIGYFGVRPETQIASSLGIAFCGRMLALAPWTAYTAEVTLLAALLWSVERALSNPRKIISLPISFALIVMTLSVYGLVLYTLVLAMYTAFSLGFHHDDLNQQALSRSIGRIALLYLCGVLLSMPSLLVYLDSYAHSARVSQDVSLGSMLLGLAEAPDARVLSEAYLKALSPAASGFMNDPIGYMGFLDTPYLYCGLLSLVGLPFAFKDNSRRQTIWLAVISLFSLAYIVFPGLRFLLSGGSIEASSFRMSSTWVIFVIALLGALGLDKLWKLRAPRPLLFWTIVLVIFSTIACLSLPGHYRPLRVIAACALLVVYTVLLLKHGATGNIIFALAIAALVPVEILVQGFEFVNRVPAQTRESYEQTFNSGLSELLNETGADSGLARVDYQTDLLTSPMAYTYRGTESYIGGVGSYANVTEFMSTIGNDYIETLGYSRYTYGFSDPYINALLGVSYVVYPADDNHYVPLGYEEASSDINQRILVNTNTPEFFSFFSEDESITEDAYLSTPRELREELLLSAVMVPEDIGSPSNSQVIQELNSAMRRGRVLGSASGSADKNHELSFEISPSQSDYLALCFNLTATSTASGNLRITASFYDSSECQNPVTVPLYLAAGNESIYIPVPNDGFTRATVAISTTNACDDATLDNIRVEEVPDEYVDYYLDCCTKRRAANPEITSYTSDSIVAQVNAPEAGYLFVPIPYSESWHVYVDGIEQDAFLADYAFIGFEIEDGKHQIELVYQDAAYSTGIALFAVSFTGLITVKIAILRRSASRNRGATIRTGR</sequence>
<feature type="transmembrane region" description="Helical" evidence="1">
    <location>
        <begin position="352"/>
        <end position="374"/>
    </location>
</feature>
<feature type="transmembrane region" description="Helical" evidence="1">
    <location>
        <begin position="464"/>
        <end position="484"/>
    </location>
</feature>
<feature type="transmembrane region" description="Helical" evidence="1">
    <location>
        <begin position="878"/>
        <end position="901"/>
    </location>
</feature>
<dbReference type="RefSeq" id="WP_193530141.1">
    <property type="nucleotide sequence ID" value="NZ_JADCJZ010000003.1"/>
</dbReference>
<keyword evidence="1" id="KW-0812">Transmembrane</keyword>
<reference evidence="2 3" key="1">
    <citation type="submission" date="2020-10" db="EMBL/GenBank/DDBJ databases">
        <title>ChiBAC.</title>
        <authorList>
            <person name="Zenner C."/>
            <person name="Hitch T.C.A."/>
            <person name="Clavel T."/>
        </authorList>
    </citation>
    <scope>NUCLEOTIDE SEQUENCE [LARGE SCALE GENOMIC DNA]</scope>
    <source>
        <strain evidence="2 3">DSM 107455</strain>
    </source>
</reference>
<organism evidence="2 3">
    <name type="scientific">Thermophilibacter gallinarum</name>
    <dbReference type="NCBI Taxonomy" id="2779357"/>
    <lineage>
        <taxon>Bacteria</taxon>
        <taxon>Bacillati</taxon>
        <taxon>Actinomycetota</taxon>
        <taxon>Coriobacteriia</taxon>
        <taxon>Coriobacteriales</taxon>
        <taxon>Atopobiaceae</taxon>
        <taxon>Thermophilibacter</taxon>
    </lineage>
</organism>
<feature type="transmembrane region" description="Helical" evidence="1">
    <location>
        <begin position="165"/>
        <end position="183"/>
    </location>
</feature>
<feature type="transmembrane region" description="Helical" evidence="1">
    <location>
        <begin position="31"/>
        <end position="51"/>
    </location>
</feature>
<feature type="transmembrane region" description="Helical" evidence="1">
    <location>
        <begin position="415"/>
        <end position="434"/>
    </location>
</feature>
<protein>
    <submittedName>
        <fullName evidence="2">YfhO family protein</fullName>
    </submittedName>
</protein>
<feature type="transmembrane region" description="Helical" evidence="1">
    <location>
        <begin position="125"/>
        <end position="144"/>
    </location>
</feature>
<keyword evidence="3" id="KW-1185">Reference proteome</keyword>
<feature type="transmembrane region" description="Helical" evidence="1">
    <location>
        <begin position="386"/>
        <end position="403"/>
    </location>
</feature>
<evidence type="ECO:0000256" key="1">
    <source>
        <dbReference type="SAM" id="Phobius"/>
    </source>
</evidence>
<name>A0ABR9QTY6_9ACTN</name>
<feature type="transmembrane region" description="Helical" evidence="1">
    <location>
        <begin position="440"/>
        <end position="457"/>
    </location>
</feature>
<gene>
    <name evidence="2" type="ORF">INF26_06730</name>
</gene>
<accession>A0ABR9QTY6</accession>
<dbReference type="EMBL" id="JADCJZ010000003">
    <property type="protein sequence ID" value="MBE5024543.1"/>
    <property type="molecule type" value="Genomic_DNA"/>
</dbReference>
<dbReference type="PANTHER" id="PTHR38454">
    <property type="entry name" value="INTEGRAL MEMBRANE PROTEIN-RELATED"/>
    <property type="match status" value="1"/>
</dbReference>
<dbReference type="Proteomes" id="UP001194273">
    <property type="component" value="Unassembled WGS sequence"/>
</dbReference>
<feature type="transmembrane region" description="Helical" evidence="1">
    <location>
        <begin position="327"/>
        <end position="343"/>
    </location>
</feature>
<keyword evidence="1" id="KW-1133">Transmembrane helix</keyword>